<keyword evidence="3 7" id="KW-0694">RNA-binding</keyword>
<dbReference type="PANTHER" id="PTHR10986">
    <property type="entry name" value="39S RIBOSOMAL PROTEIN L20"/>
    <property type="match status" value="1"/>
</dbReference>
<dbReference type="Gene3D" id="1.10.1900.20">
    <property type="entry name" value="Ribosomal protein L20"/>
    <property type="match status" value="1"/>
</dbReference>
<name>A0A0S7WHX6_UNCT6</name>
<dbReference type="Gene3D" id="6.10.160.10">
    <property type="match status" value="1"/>
</dbReference>
<evidence type="ECO:0000256" key="7">
    <source>
        <dbReference type="HAMAP-Rule" id="MF_00382"/>
    </source>
</evidence>
<evidence type="ECO:0000256" key="8">
    <source>
        <dbReference type="RuleBase" id="RU000560"/>
    </source>
</evidence>
<dbReference type="Pfam" id="PF00453">
    <property type="entry name" value="Ribosomal_L20"/>
    <property type="match status" value="1"/>
</dbReference>
<dbReference type="HAMAP" id="MF_00382">
    <property type="entry name" value="Ribosomal_bL20"/>
    <property type="match status" value="1"/>
</dbReference>
<dbReference type="FunFam" id="1.10.1900.20:FF:000001">
    <property type="entry name" value="50S ribosomal protein L20"/>
    <property type="match status" value="1"/>
</dbReference>
<dbReference type="InterPro" id="IPR049946">
    <property type="entry name" value="RIBOSOMAL_L20_CS"/>
</dbReference>
<dbReference type="GO" id="GO:0003735">
    <property type="term" value="F:structural constituent of ribosome"/>
    <property type="evidence" value="ECO:0007669"/>
    <property type="project" value="InterPro"/>
</dbReference>
<sequence>MPRVRSTPATRQRRKKWLKQAKGYWGRRSTLYKKAREAVMKAWADAYKDRRRRKREMRKLWIIRINARAREYGLPYGKFMEGLRRSGVQINRKMLADLAIRDAQSFESLVKTAKDSLNN</sequence>
<dbReference type="GO" id="GO:0019843">
    <property type="term" value="F:rRNA binding"/>
    <property type="evidence" value="ECO:0007669"/>
    <property type="project" value="UniProtKB-UniRule"/>
</dbReference>
<evidence type="ECO:0000256" key="2">
    <source>
        <dbReference type="ARBA" id="ARBA00022730"/>
    </source>
</evidence>
<dbReference type="InterPro" id="IPR035566">
    <property type="entry name" value="Ribosomal_protein_bL20_C"/>
</dbReference>
<keyword evidence="4 7" id="KW-0689">Ribosomal protein</keyword>
<evidence type="ECO:0000256" key="4">
    <source>
        <dbReference type="ARBA" id="ARBA00022980"/>
    </source>
</evidence>
<protein>
    <recommendedName>
        <fullName evidence="6 7">Large ribosomal subunit protein bL20</fullName>
    </recommendedName>
</protein>
<dbReference type="GO" id="GO:0000027">
    <property type="term" value="P:ribosomal large subunit assembly"/>
    <property type="evidence" value="ECO:0007669"/>
    <property type="project" value="UniProtKB-UniRule"/>
</dbReference>
<evidence type="ECO:0000256" key="3">
    <source>
        <dbReference type="ARBA" id="ARBA00022884"/>
    </source>
</evidence>
<dbReference type="Proteomes" id="UP000051124">
    <property type="component" value="Unassembled WGS sequence"/>
</dbReference>
<reference evidence="9 10" key="1">
    <citation type="journal article" date="2015" name="Microbiome">
        <title>Genomic resolution of linkages in carbon, nitrogen, and sulfur cycling among widespread estuary sediment bacteria.</title>
        <authorList>
            <person name="Baker B.J."/>
            <person name="Lazar C.S."/>
            <person name="Teske A.P."/>
            <person name="Dick G.J."/>
        </authorList>
    </citation>
    <scope>NUCLEOTIDE SEQUENCE [LARGE SCALE GENOMIC DNA]</scope>
    <source>
        <strain evidence="9">DG_26</strain>
    </source>
</reference>
<dbReference type="PATRIC" id="fig|1703771.3.peg.1662"/>
<dbReference type="GO" id="GO:0005840">
    <property type="term" value="C:ribosome"/>
    <property type="evidence" value="ECO:0007669"/>
    <property type="project" value="UniProtKB-KW"/>
</dbReference>
<evidence type="ECO:0000256" key="1">
    <source>
        <dbReference type="ARBA" id="ARBA00007698"/>
    </source>
</evidence>
<organism evidence="9 10">
    <name type="scientific">candidate division TA06 bacterium DG_26</name>
    <dbReference type="NCBI Taxonomy" id="1703771"/>
    <lineage>
        <taxon>Bacteria</taxon>
        <taxon>Bacteria division TA06</taxon>
    </lineage>
</organism>
<comment type="similarity">
    <text evidence="1 7 8">Belongs to the bacterial ribosomal protein bL20 family.</text>
</comment>
<evidence type="ECO:0000313" key="9">
    <source>
        <dbReference type="EMBL" id="KPJ49742.1"/>
    </source>
</evidence>
<evidence type="ECO:0000256" key="6">
    <source>
        <dbReference type="ARBA" id="ARBA00035172"/>
    </source>
</evidence>
<dbReference type="GO" id="GO:0006412">
    <property type="term" value="P:translation"/>
    <property type="evidence" value="ECO:0007669"/>
    <property type="project" value="InterPro"/>
</dbReference>
<dbReference type="PRINTS" id="PR00062">
    <property type="entry name" value="RIBOSOMALL20"/>
</dbReference>
<dbReference type="NCBIfam" id="TIGR01032">
    <property type="entry name" value="rplT_bact"/>
    <property type="match status" value="1"/>
</dbReference>
<comment type="function">
    <text evidence="7 8">Binds directly to 23S ribosomal RNA and is necessary for the in vitro assembly process of the 50S ribosomal subunit. It is not involved in the protein synthesizing functions of that subunit.</text>
</comment>
<accession>A0A0S7WHX6</accession>
<dbReference type="EMBL" id="LIZT01000044">
    <property type="protein sequence ID" value="KPJ49742.1"/>
    <property type="molecule type" value="Genomic_DNA"/>
</dbReference>
<proteinExistence type="inferred from homology"/>
<keyword evidence="5 7" id="KW-0687">Ribonucleoprotein</keyword>
<evidence type="ECO:0000256" key="5">
    <source>
        <dbReference type="ARBA" id="ARBA00023274"/>
    </source>
</evidence>
<gene>
    <name evidence="7" type="primary">rplT</name>
    <name evidence="9" type="ORF">AMJ40_04835</name>
</gene>
<dbReference type="PROSITE" id="PS00937">
    <property type="entry name" value="RIBOSOMAL_L20"/>
    <property type="match status" value="1"/>
</dbReference>
<dbReference type="CDD" id="cd07026">
    <property type="entry name" value="Ribosomal_L20"/>
    <property type="match status" value="1"/>
</dbReference>
<keyword evidence="2 7" id="KW-0699">rRNA-binding</keyword>
<dbReference type="InterPro" id="IPR005813">
    <property type="entry name" value="Ribosomal_bL20"/>
</dbReference>
<dbReference type="SUPFAM" id="SSF74731">
    <property type="entry name" value="Ribosomal protein L20"/>
    <property type="match status" value="1"/>
</dbReference>
<dbReference type="GO" id="GO:1990904">
    <property type="term" value="C:ribonucleoprotein complex"/>
    <property type="evidence" value="ECO:0007669"/>
    <property type="project" value="UniProtKB-KW"/>
</dbReference>
<comment type="caution">
    <text evidence="9">The sequence shown here is derived from an EMBL/GenBank/DDBJ whole genome shotgun (WGS) entry which is preliminary data.</text>
</comment>
<dbReference type="AlphaFoldDB" id="A0A0S7WHX6"/>
<evidence type="ECO:0000313" key="10">
    <source>
        <dbReference type="Proteomes" id="UP000051124"/>
    </source>
</evidence>